<keyword evidence="4 6" id="KW-0520">NAD</keyword>
<evidence type="ECO:0000256" key="3">
    <source>
        <dbReference type="ARBA" id="ARBA00023002"/>
    </source>
</evidence>
<dbReference type="InterPro" id="IPR050104">
    <property type="entry name" value="FMN-dep_NADH:Q_OxRdtase_AzoR1"/>
</dbReference>
<dbReference type="Gene3D" id="1.25.10.10">
    <property type="entry name" value="Leucine-rich Repeat Variant"/>
    <property type="match status" value="1"/>
</dbReference>
<evidence type="ECO:0000313" key="9">
    <source>
        <dbReference type="Proteomes" id="UP000183376"/>
    </source>
</evidence>
<dbReference type="GO" id="GO:0009055">
    <property type="term" value="F:electron transfer activity"/>
    <property type="evidence" value="ECO:0007669"/>
    <property type="project" value="UniProtKB-UniRule"/>
</dbReference>
<feature type="domain" description="Flavodoxin-like fold" evidence="7">
    <location>
        <begin position="153"/>
        <end position="327"/>
    </location>
</feature>
<feature type="binding site" evidence="6">
    <location>
        <begin position="166"/>
        <end position="168"/>
    </location>
    <ligand>
        <name>FMN</name>
        <dbReference type="ChEBI" id="CHEBI:58210"/>
    </ligand>
</feature>
<accession>A0A1G9VNY9</accession>
<dbReference type="SUPFAM" id="SSF52218">
    <property type="entry name" value="Flavoproteins"/>
    <property type="match status" value="1"/>
</dbReference>
<dbReference type="EMBL" id="LT629701">
    <property type="protein sequence ID" value="SDM73783.1"/>
    <property type="molecule type" value="Genomic_DNA"/>
</dbReference>
<dbReference type="AlphaFoldDB" id="A0A1G9VNY9"/>
<protein>
    <recommendedName>
        <fullName evidence="6">FMN dependent NADH:quinone oxidoreductase</fullName>
        <ecNumber evidence="6">1.6.5.-</ecNumber>
    </recommendedName>
    <alternativeName>
        <fullName evidence="6">Azo-dye reductase</fullName>
    </alternativeName>
    <alternativeName>
        <fullName evidence="6">FMN-dependent NADH-azo compound oxidoreductase</fullName>
    </alternativeName>
    <alternativeName>
        <fullName evidence="6">FMN-dependent NADH-azoreductase</fullName>
        <ecNumber evidence="6">1.7.1.17</ecNumber>
    </alternativeName>
</protein>
<feature type="binding site" evidence="6">
    <location>
        <position position="160"/>
    </location>
    <ligand>
        <name>FMN</name>
        <dbReference type="ChEBI" id="CHEBI:58210"/>
    </ligand>
</feature>
<feature type="binding site" evidence="6">
    <location>
        <begin position="288"/>
        <end position="291"/>
    </location>
    <ligand>
        <name>FMN</name>
        <dbReference type="ChEBI" id="CHEBI:58210"/>
    </ligand>
</feature>
<keyword evidence="3 6" id="KW-0560">Oxidoreductase</keyword>
<dbReference type="InterPro" id="IPR011989">
    <property type="entry name" value="ARM-like"/>
</dbReference>
<evidence type="ECO:0000256" key="5">
    <source>
        <dbReference type="ARBA" id="ARBA00048542"/>
    </source>
</evidence>
<keyword evidence="9" id="KW-1185">Reference proteome</keyword>
<dbReference type="GO" id="GO:0016655">
    <property type="term" value="F:oxidoreductase activity, acting on NAD(P)H, quinone or similar compound as acceptor"/>
    <property type="evidence" value="ECO:0007669"/>
    <property type="project" value="InterPro"/>
</dbReference>
<dbReference type="EC" id="1.6.5.-" evidence="6"/>
<dbReference type="InterPro" id="IPR029039">
    <property type="entry name" value="Flavoprotein-like_sf"/>
</dbReference>
<gene>
    <name evidence="6" type="primary">azoR</name>
    <name evidence="8" type="ORF">SAMN04489726_3142</name>
</gene>
<dbReference type="Proteomes" id="UP000183376">
    <property type="component" value="Chromosome I"/>
</dbReference>
<dbReference type="HAMAP" id="MF_01216">
    <property type="entry name" value="Azoreductase_type1"/>
    <property type="match status" value="1"/>
</dbReference>
<dbReference type="GO" id="GO:0016652">
    <property type="term" value="F:oxidoreductase activity, acting on NAD(P)H as acceptor"/>
    <property type="evidence" value="ECO:0007669"/>
    <property type="project" value="UniProtKB-UniRule"/>
</dbReference>
<evidence type="ECO:0000256" key="6">
    <source>
        <dbReference type="HAMAP-Rule" id="MF_01216"/>
    </source>
</evidence>
<comment type="function">
    <text evidence="6">Also exhibits azoreductase activity. Catalyzes the reductive cleavage of the azo bond in aromatic azo compounds to the corresponding amines.</text>
</comment>
<comment type="cofactor">
    <cofactor evidence="6">
        <name>FMN</name>
        <dbReference type="ChEBI" id="CHEBI:58210"/>
    </cofactor>
    <text evidence="6">Binds 1 FMN per subunit.</text>
</comment>
<evidence type="ECO:0000259" key="7">
    <source>
        <dbReference type="Pfam" id="PF02525"/>
    </source>
</evidence>
<keyword evidence="2 6" id="KW-0288">FMN</keyword>
<dbReference type="PANTHER" id="PTHR43741">
    <property type="entry name" value="FMN-DEPENDENT NADH-AZOREDUCTASE 1"/>
    <property type="match status" value="1"/>
</dbReference>
<sequence length="362" mass="38703">MPSSLCWRLVTADPVVPAALTRLAHPEPRQRELAAAELGDLLRGNALKARAAETVIAGLVDLVLRDHDPVVTEEALHAIGEGLPHRDPPSQLVMPLVQRMPSLAPNLLEHVFGILACTRDRAVRPVIKSYSDHAVPAVRDAAADALTELPPTTLLHLDSSAERSTSRSRAITAAFASAFRAAAPGNVVVHRDLHADPLPHLPDASLHWAQGLRQADASPDQAAEDLQRRLVAELLSADVLLIGFPLYNYSLPSSLKAWLDHIHVPGTTAPSAISGAPLAGRPAVLVTTRGGDYDDGSVNEGRDHATPVLELILGEEMGMAVTVITTSLTLGTQPEQVDRSENEYTDALRLARDLGARLGRAR</sequence>
<dbReference type="InterPro" id="IPR003680">
    <property type="entry name" value="Flavodoxin_fold"/>
</dbReference>
<proteinExistence type="inferred from homology"/>
<comment type="catalytic activity">
    <reaction evidence="5">
        <text>N,N-dimethyl-1,4-phenylenediamine + anthranilate + 2 NAD(+) = 2-(4-dimethylaminophenyl)diazenylbenzoate + 2 NADH + 2 H(+)</text>
        <dbReference type="Rhea" id="RHEA:55872"/>
        <dbReference type="ChEBI" id="CHEBI:15378"/>
        <dbReference type="ChEBI" id="CHEBI:15783"/>
        <dbReference type="ChEBI" id="CHEBI:16567"/>
        <dbReference type="ChEBI" id="CHEBI:57540"/>
        <dbReference type="ChEBI" id="CHEBI:57945"/>
        <dbReference type="ChEBI" id="CHEBI:71579"/>
        <dbReference type="EC" id="1.7.1.17"/>
    </reaction>
    <physiologicalReaction direction="right-to-left" evidence="5">
        <dbReference type="Rhea" id="RHEA:55874"/>
    </physiologicalReaction>
</comment>
<comment type="function">
    <text evidence="6">Quinone reductase that provides resistance to thiol-specific stress caused by electrophilic quinones.</text>
</comment>
<dbReference type="eggNOG" id="COG1182">
    <property type="taxonomic scope" value="Bacteria"/>
</dbReference>
<dbReference type="GO" id="GO:0010181">
    <property type="term" value="F:FMN binding"/>
    <property type="evidence" value="ECO:0007669"/>
    <property type="project" value="UniProtKB-UniRule"/>
</dbReference>
<evidence type="ECO:0000313" key="8">
    <source>
        <dbReference type="EMBL" id="SDM73783.1"/>
    </source>
</evidence>
<comment type="subunit">
    <text evidence="6">Homodimer.</text>
</comment>
<evidence type="ECO:0000256" key="4">
    <source>
        <dbReference type="ARBA" id="ARBA00023027"/>
    </source>
</evidence>
<keyword evidence="1 6" id="KW-0285">Flavoprotein</keyword>
<dbReference type="STRING" id="211114.SAMN04489726_3142"/>
<dbReference type="SUPFAM" id="SSF48371">
    <property type="entry name" value="ARM repeat"/>
    <property type="match status" value="1"/>
</dbReference>
<dbReference type="InterPro" id="IPR023048">
    <property type="entry name" value="NADH:quinone_OxRdtase_FMN_depd"/>
</dbReference>
<reference evidence="8 9" key="1">
    <citation type="submission" date="2016-10" db="EMBL/GenBank/DDBJ databases">
        <authorList>
            <person name="de Groot N.N."/>
        </authorList>
    </citation>
    <scope>NUCLEOTIDE SEQUENCE [LARGE SCALE GENOMIC DNA]</scope>
    <source>
        <strain evidence="8 9">DSM 44149</strain>
    </source>
</reference>
<dbReference type="Pfam" id="PF02525">
    <property type="entry name" value="Flavodoxin_2"/>
    <property type="match status" value="1"/>
</dbReference>
<comment type="similarity">
    <text evidence="6">Belongs to the azoreductase type 1 family.</text>
</comment>
<dbReference type="PANTHER" id="PTHR43741:SF4">
    <property type="entry name" value="FMN-DEPENDENT NADH:QUINONE OXIDOREDUCTASE"/>
    <property type="match status" value="1"/>
</dbReference>
<name>A0A1G9VNY9_ALLAB</name>
<dbReference type="InterPro" id="IPR016024">
    <property type="entry name" value="ARM-type_fold"/>
</dbReference>
<dbReference type="Gene3D" id="3.40.50.360">
    <property type="match status" value="1"/>
</dbReference>
<evidence type="ECO:0000256" key="1">
    <source>
        <dbReference type="ARBA" id="ARBA00022630"/>
    </source>
</evidence>
<dbReference type="EC" id="1.7.1.17" evidence="6"/>
<organism evidence="8 9">
    <name type="scientific">Allokutzneria albata</name>
    <name type="common">Kibdelosporangium albatum</name>
    <dbReference type="NCBI Taxonomy" id="211114"/>
    <lineage>
        <taxon>Bacteria</taxon>
        <taxon>Bacillati</taxon>
        <taxon>Actinomycetota</taxon>
        <taxon>Actinomycetes</taxon>
        <taxon>Pseudonocardiales</taxon>
        <taxon>Pseudonocardiaceae</taxon>
        <taxon>Allokutzneria</taxon>
    </lineage>
</organism>
<comment type="catalytic activity">
    <reaction evidence="6">
        <text>2 a quinone + NADH + H(+) = 2 a 1,4-benzosemiquinone + NAD(+)</text>
        <dbReference type="Rhea" id="RHEA:65952"/>
        <dbReference type="ChEBI" id="CHEBI:15378"/>
        <dbReference type="ChEBI" id="CHEBI:57540"/>
        <dbReference type="ChEBI" id="CHEBI:57945"/>
        <dbReference type="ChEBI" id="CHEBI:132124"/>
        <dbReference type="ChEBI" id="CHEBI:134225"/>
    </reaction>
</comment>
<comment type="caution">
    <text evidence="6">Lacks conserved residue(s) required for the propagation of feature annotation.</text>
</comment>
<evidence type="ECO:0000256" key="2">
    <source>
        <dbReference type="ARBA" id="ARBA00022643"/>
    </source>
</evidence>